<dbReference type="Proteomes" id="UP000185622">
    <property type="component" value="Chromosome"/>
</dbReference>
<accession>A0ABM6IIW8</accession>
<comment type="similarity">
    <text evidence="7">Belongs to the TRAP transporter small permease family.</text>
</comment>
<name>A0ABM6IIW8_9RHOB</name>
<evidence type="ECO:0000256" key="1">
    <source>
        <dbReference type="ARBA" id="ARBA00004651"/>
    </source>
</evidence>
<dbReference type="InterPro" id="IPR055348">
    <property type="entry name" value="DctQ"/>
</dbReference>
<keyword evidence="4 7" id="KW-0812">Transmembrane</keyword>
<evidence type="ECO:0000259" key="8">
    <source>
        <dbReference type="Pfam" id="PF04290"/>
    </source>
</evidence>
<dbReference type="EMBL" id="CP019437">
    <property type="protein sequence ID" value="AQS48611.1"/>
    <property type="molecule type" value="Genomic_DNA"/>
</dbReference>
<evidence type="ECO:0000313" key="10">
    <source>
        <dbReference type="Proteomes" id="UP000185622"/>
    </source>
</evidence>
<dbReference type="Pfam" id="PF04290">
    <property type="entry name" value="DctQ"/>
    <property type="match status" value="1"/>
</dbReference>
<organism evidence="9 10">
    <name type="scientific">Thioclava nitratireducens</name>
    <dbReference type="NCBI Taxonomy" id="1915078"/>
    <lineage>
        <taxon>Bacteria</taxon>
        <taxon>Pseudomonadati</taxon>
        <taxon>Pseudomonadota</taxon>
        <taxon>Alphaproteobacteria</taxon>
        <taxon>Rhodobacterales</taxon>
        <taxon>Paracoccaceae</taxon>
        <taxon>Thioclava</taxon>
    </lineage>
</organism>
<keyword evidence="7" id="KW-0997">Cell inner membrane</keyword>
<feature type="transmembrane region" description="Helical" evidence="7">
    <location>
        <begin position="53"/>
        <end position="69"/>
    </location>
</feature>
<protein>
    <recommendedName>
        <fullName evidence="7">TRAP transporter small permease protein</fullName>
    </recommendedName>
</protein>
<evidence type="ECO:0000256" key="6">
    <source>
        <dbReference type="ARBA" id="ARBA00023136"/>
    </source>
</evidence>
<proteinExistence type="inferred from homology"/>
<keyword evidence="3" id="KW-1003">Cell membrane</keyword>
<dbReference type="RefSeq" id="WP_075777036.1">
    <property type="nucleotide sequence ID" value="NZ_CP019437.1"/>
</dbReference>
<comment type="function">
    <text evidence="7">Part of the tripartite ATP-independent periplasmic (TRAP) transport system.</text>
</comment>
<evidence type="ECO:0000256" key="7">
    <source>
        <dbReference type="RuleBase" id="RU369079"/>
    </source>
</evidence>
<feature type="domain" description="Tripartite ATP-independent periplasmic transporters DctQ component" evidence="8">
    <location>
        <begin position="28"/>
        <end position="156"/>
    </location>
</feature>
<keyword evidence="10" id="KW-1185">Reference proteome</keyword>
<evidence type="ECO:0000256" key="2">
    <source>
        <dbReference type="ARBA" id="ARBA00022448"/>
    </source>
</evidence>
<keyword evidence="6 7" id="KW-0472">Membrane</keyword>
<keyword evidence="2 7" id="KW-0813">Transport</keyword>
<sequence length="160" mass="17287">MHSATETFLRKAIYAWALAGGGVLAAIVAVNVWTVLGGFIGLPFAGDFELTEMGVAIAAFMFLPYCQLADQNVTADIFTSKLSAAVQRRFSAIGSVLALGFAALLLWRMYFGMLDQKSYSLATTILQIPVWWAYLPALASLALLFIAAALSLRDNWTGRA</sequence>
<evidence type="ECO:0000256" key="3">
    <source>
        <dbReference type="ARBA" id="ARBA00022475"/>
    </source>
</evidence>
<feature type="transmembrane region" description="Helical" evidence="7">
    <location>
        <begin position="90"/>
        <end position="111"/>
    </location>
</feature>
<evidence type="ECO:0000256" key="4">
    <source>
        <dbReference type="ARBA" id="ARBA00022692"/>
    </source>
</evidence>
<keyword evidence="5 7" id="KW-1133">Transmembrane helix</keyword>
<gene>
    <name evidence="9" type="ORF">BMG03_13005</name>
</gene>
<evidence type="ECO:0000313" key="9">
    <source>
        <dbReference type="EMBL" id="AQS48611.1"/>
    </source>
</evidence>
<comment type="subcellular location">
    <subcellularLocation>
        <location evidence="7">Cell inner membrane</location>
        <topology evidence="7">Multi-pass membrane protein</topology>
    </subcellularLocation>
    <subcellularLocation>
        <location evidence="1">Cell membrane</location>
        <topology evidence="1">Multi-pass membrane protein</topology>
    </subcellularLocation>
</comment>
<feature type="transmembrane region" description="Helical" evidence="7">
    <location>
        <begin position="131"/>
        <end position="152"/>
    </location>
</feature>
<comment type="subunit">
    <text evidence="7">The complex comprises the extracytoplasmic solute receptor protein and the two transmembrane proteins.</text>
</comment>
<reference evidence="9 10" key="1">
    <citation type="submission" date="2017-01" db="EMBL/GenBank/DDBJ databases">
        <title>The complete genome sequence of a sulfur-oxidizing marine bacterium Thioclava sp. 25B10_4T.</title>
        <authorList>
            <person name="Liu Y."/>
            <person name="Lai Q."/>
            <person name="Shao Z."/>
        </authorList>
    </citation>
    <scope>NUCLEOTIDE SEQUENCE [LARGE SCALE GENOMIC DNA]</scope>
    <source>
        <strain evidence="9 10">25B10_4</strain>
    </source>
</reference>
<feature type="transmembrane region" description="Helical" evidence="7">
    <location>
        <begin position="12"/>
        <end position="33"/>
    </location>
</feature>
<evidence type="ECO:0000256" key="5">
    <source>
        <dbReference type="ARBA" id="ARBA00022989"/>
    </source>
</evidence>